<dbReference type="RefSeq" id="WP_272461403.1">
    <property type="nucleotide sequence ID" value="NZ_JAPFQL010000019.1"/>
</dbReference>
<keyword evidence="1" id="KW-0540">Nuclease</keyword>
<keyword evidence="1" id="KW-0255">Endonuclease</keyword>
<keyword evidence="1" id="KW-0378">Hydrolase</keyword>
<protein>
    <submittedName>
        <fullName evidence="1">Endonuclease NucS</fullName>
    </submittedName>
</protein>
<dbReference type="Gene3D" id="3.40.1350.10">
    <property type="match status" value="1"/>
</dbReference>
<keyword evidence="2" id="KW-1185">Reference proteome</keyword>
<dbReference type="GO" id="GO:0004519">
    <property type="term" value="F:endonuclease activity"/>
    <property type="evidence" value="ECO:0007669"/>
    <property type="project" value="UniProtKB-KW"/>
</dbReference>
<dbReference type="Proteomes" id="UP001150259">
    <property type="component" value="Unassembled WGS sequence"/>
</dbReference>
<gene>
    <name evidence="1" type="ORF">OO014_06120</name>
</gene>
<organism evidence="1 2">
    <name type="scientific">Intrasporangium calvum</name>
    <dbReference type="NCBI Taxonomy" id="53358"/>
    <lineage>
        <taxon>Bacteria</taxon>
        <taxon>Bacillati</taxon>
        <taxon>Actinomycetota</taxon>
        <taxon>Actinomycetes</taxon>
        <taxon>Micrococcales</taxon>
        <taxon>Intrasporangiaceae</taxon>
        <taxon>Intrasporangium</taxon>
    </lineage>
</organism>
<dbReference type="EMBL" id="JAPFQL010000019">
    <property type="protein sequence ID" value="MDC5696828.1"/>
    <property type="molecule type" value="Genomic_DNA"/>
</dbReference>
<accession>A0ABT5GFD2</accession>
<name>A0ABT5GFD2_9MICO</name>
<sequence>MPVEMGMWRIDGDAPKRLASATLPSEATLETYLEQDPSLLGERLLVIGRQVHTPHGKFIDLLAMDIDGNLHVLELKRDKTPRDVVAQVLDYGSWVSSLDREAVIDLANDHLDEPFEAAFAGVFGSPAPDELNAALRLTIVATDLDPGSERIVTYLRTFGVPVNAVFFSYLEDDGRRYLARSWLARVDDSDNGAAAYPKKKGKLADWNGHDWFVSFGAYSGGRVWEDGRKYGFVSAGGGPWYSRTLRDLPEGARVNVCIPQQGYVAIGEVTGPARRFDQARVTVDGAQTALASLPLAGTYKHGKNGAIETDEMAEWVVPVRWLTAVPAEQAYWEKGMFANQNSACKLRQEFTLERLAKHFDLLEGGDS</sequence>
<reference evidence="1 2" key="1">
    <citation type="submission" date="2022-11" db="EMBL/GenBank/DDBJ databases">
        <title>Anaerobic phenanthrene biodegradation by a DNRA strain PheN6.</title>
        <authorList>
            <person name="Zhang Z."/>
        </authorList>
    </citation>
    <scope>NUCLEOTIDE SEQUENCE [LARGE SCALE GENOMIC DNA]</scope>
    <source>
        <strain evidence="1 2">PheN6</strain>
    </source>
</reference>
<evidence type="ECO:0000313" key="2">
    <source>
        <dbReference type="Proteomes" id="UP001150259"/>
    </source>
</evidence>
<proteinExistence type="predicted"/>
<evidence type="ECO:0000313" key="1">
    <source>
        <dbReference type="EMBL" id="MDC5696828.1"/>
    </source>
</evidence>
<comment type="caution">
    <text evidence="1">The sequence shown here is derived from an EMBL/GenBank/DDBJ whole genome shotgun (WGS) entry which is preliminary data.</text>
</comment>
<dbReference type="InterPro" id="IPR011856">
    <property type="entry name" value="tRNA_endonuc-like_dom_sf"/>
</dbReference>